<name>A0ABV9KML1_9RHOB</name>
<accession>A0ABV9KML1</accession>
<dbReference type="InterPro" id="IPR038404">
    <property type="entry name" value="TRAP_DctP_sf"/>
</dbReference>
<dbReference type="PANTHER" id="PTHR33376:SF15">
    <property type="entry name" value="BLL6794 PROTEIN"/>
    <property type="match status" value="1"/>
</dbReference>
<keyword evidence="6" id="KW-1185">Reference proteome</keyword>
<evidence type="ECO:0000256" key="3">
    <source>
        <dbReference type="ARBA" id="ARBA00022764"/>
    </source>
</evidence>
<dbReference type="EMBL" id="JBHSGI010000033">
    <property type="protein sequence ID" value="MFC4671400.1"/>
    <property type="molecule type" value="Genomic_DNA"/>
</dbReference>
<dbReference type="Gene3D" id="3.40.190.170">
    <property type="entry name" value="Bacterial extracellular solute-binding protein, family 7"/>
    <property type="match status" value="1"/>
</dbReference>
<feature type="chain" id="PRO_5046595725" evidence="4">
    <location>
        <begin position="26"/>
        <end position="340"/>
    </location>
</feature>
<dbReference type="CDD" id="cd13601">
    <property type="entry name" value="PBP2_TRAP_DctP1_3_4_like"/>
    <property type="match status" value="1"/>
</dbReference>
<protein>
    <submittedName>
        <fullName evidence="5">TRAP transporter substrate-binding protein DctP</fullName>
    </submittedName>
</protein>
<keyword evidence="2 4" id="KW-0732">Signal</keyword>
<evidence type="ECO:0000256" key="2">
    <source>
        <dbReference type="ARBA" id="ARBA00022729"/>
    </source>
</evidence>
<organism evidence="5 6">
    <name type="scientific">Seohaeicola nanhaiensis</name>
    <dbReference type="NCBI Taxonomy" id="1387282"/>
    <lineage>
        <taxon>Bacteria</taxon>
        <taxon>Pseudomonadati</taxon>
        <taxon>Pseudomonadota</taxon>
        <taxon>Alphaproteobacteria</taxon>
        <taxon>Rhodobacterales</taxon>
        <taxon>Roseobacteraceae</taxon>
        <taxon>Seohaeicola</taxon>
    </lineage>
</organism>
<keyword evidence="3" id="KW-0574">Periplasm</keyword>
<evidence type="ECO:0000256" key="1">
    <source>
        <dbReference type="ARBA" id="ARBA00004418"/>
    </source>
</evidence>
<evidence type="ECO:0000256" key="4">
    <source>
        <dbReference type="SAM" id="SignalP"/>
    </source>
</evidence>
<dbReference type="InterPro" id="IPR018389">
    <property type="entry name" value="DctP_fam"/>
</dbReference>
<comment type="caution">
    <text evidence="5">The sequence shown here is derived from an EMBL/GenBank/DDBJ whole genome shotgun (WGS) entry which is preliminary data.</text>
</comment>
<proteinExistence type="predicted"/>
<reference evidence="6" key="1">
    <citation type="journal article" date="2019" name="Int. J. Syst. Evol. Microbiol.">
        <title>The Global Catalogue of Microorganisms (GCM) 10K type strain sequencing project: providing services to taxonomists for standard genome sequencing and annotation.</title>
        <authorList>
            <consortium name="The Broad Institute Genomics Platform"/>
            <consortium name="The Broad Institute Genome Sequencing Center for Infectious Disease"/>
            <person name="Wu L."/>
            <person name="Ma J."/>
        </authorList>
    </citation>
    <scope>NUCLEOTIDE SEQUENCE [LARGE SCALE GENOMIC DNA]</scope>
    <source>
        <strain evidence="6">CGMCC 4.7283</strain>
    </source>
</reference>
<evidence type="ECO:0000313" key="5">
    <source>
        <dbReference type="EMBL" id="MFC4671400.1"/>
    </source>
</evidence>
<comment type="subcellular location">
    <subcellularLocation>
        <location evidence="1">Periplasm</location>
    </subcellularLocation>
</comment>
<dbReference type="PANTHER" id="PTHR33376">
    <property type="match status" value="1"/>
</dbReference>
<dbReference type="RefSeq" id="WP_380721895.1">
    <property type="nucleotide sequence ID" value="NZ_JBHSGI010000033.1"/>
</dbReference>
<dbReference type="Pfam" id="PF03480">
    <property type="entry name" value="DctP"/>
    <property type="match status" value="1"/>
</dbReference>
<sequence>MRLKTLGHTSLAALLLGLTALPAAAETLRIGDSFPVGHYIAENMTKYWMDKVTERSGGAVTFEYFPAQQMGKAKDMLSLTQSGVLDIGYVAPAYVSDKLPLGSVGELPEAFTDSCGGTMAFWSIGKPGGALDEAELAPNGMRLLFVLVLPPYQIFTKDRDITGIDSFNGLKLRSSGGAKEIAAQLLGAVPVQIAAPEVREALSRGTLDGLMFPHSSVLPYDVLPDLHQGTQGMNFGSFVAAYMISQKKWDSLSPETQKVLAEVGEEATKHACEVADKLDGADKQTIADGGVTFVDLPAEDKAKVEALMAQVGDRWAEAEEARGKPGKAILQAFRDAIPKK</sequence>
<feature type="signal peptide" evidence="4">
    <location>
        <begin position="1"/>
        <end position="25"/>
    </location>
</feature>
<dbReference type="Proteomes" id="UP001595973">
    <property type="component" value="Unassembled WGS sequence"/>
</dbReference>
<gene>
    <name evidence="5" type="primary">dctP</name>
    <name evidence="5" type="ORF">ACFO5X_22800</name>
</gene>
<dbReference type="NCBIfam" id="NF037995">
    <property type="entry name" value="TRAP_S1"/>
    <property type="match status" value="1"/>
</dbReference>
<evidence type="ECO:0000313" key="6">
    <source>
        <dbReference type="Proteomes" id="UP001595973"/>
    </source>
</evidence>